<keyword evidence="1" id="KW-0812">Transmembrane</keyword>
<proteinExistence type="predicted"/>
<accession>X1MK31</accession>
<reference evidence="2" key="1">
    <citation type="journal article" date="2014" name="Front. Microbiol.">
        <title>High frequency of phylogenetically diverse reductive dehalogenase-homologous genes in deep subseafloor sedimentary metagenomes.</title>
        <authorList>
            <person name="Kawai M."/>
            <person name="Futagami T."/>
            <person name="Toyoda A."/>
            <person name="Takaki Y."/>
            <person name="Nishi S."/>
            <person name="Hori S."/>
            <person name="Arai W."/>
            <person name="Tsubouchi T."/>
            <person name="Morono Y."/>
            <person name="Uchiyama I."/>
            <person name="Ito T."/>
            <person name="Fujiyama A."/>
            <person name="Inagaki F."/>
            <person name="Takami H."/>
        </authorList>
    </citation>
    <scope>NUCLEOTIDE SEQUENCE</scope>
    <source>
        <strain evidence="2">Expedition CK06-06</strain>
    </source>
</reference>
<organism evidence="2">
    <name type="scientific">marine sediment metagenome</name>
    <dbReference type="NCBI Taxonomy" id="412755"/>
    <lineage>
        <taxon>unclassified sequences</taxon>
        <taxon>metagenomes</taxon>
        <taxon>ecological metagenomes</taxon>
    </lineage>
</organism>
<gene>
    <name evidence="2" type="ORF">S06H3_14980</name>
</gene>
<evidence type="ECO:0000256" key="1">
    <source>
        <dbReference type="SAM" id="Phobius"/>
    </source>
</evidence>
<dbReference type="AlphaFoldDB" id="X1MK31"/>
<dbReference type="EMBL" id="BARV01007349">
    <property type="protein sequence ID" value="GAI06744.1"/>
    <property type="molecule type" value="Genomic_DNA"/>
</dbReference>
<keyword evidence="1" id="KW-1133">Transmembrane helix</keyword>
<keyword evidence="1" id="KW-0472">Membrane</keyword>
<name>X1MK31_9ZZZZ</name>
<protein>
    <recommendedName>
        <fullName evidence="3">MacB-like periplasmic core domain-containing protein</fullName>
    </recommendedName>
</protein>
<evidence type="ECO:0000313" key="2">
    <source>
        <dbReference type="EMBL" id="GAI06744.1"/>
    </source>
</evidence>
<sequence>MIRFLFKGLLRDRNRSLLPILVVTAGVTLTVFLHCYITGVLGEMIEFSAKYTSGHVKIMTRAYAENKNQVPNDLALIEVNDLISNLQNDYPAMEFVQRINFGGLLDAPDENGETKKQGVAAGIAVDIISENSKEIDRLNIKNSLKKGRLPEKPNELL</sequence>
<comment type="caution">
    <text evidence="2">The sequence shown here is derived from an EMBL/GenBank/DDBJ whole genome shotgun (WGS) entry which is preliminary data.</text>
</comment>
<feature type="transmembrane region" description="Helical" evidence="1">
    <location>
        <begin position="20"/>
        <end position="41"/>
    </location>
</feature>
<feature type="non-terminal residue" evidence="2">
    <location>
        <position position="157"/>
    </location>
</feature>
<evidence type="ECO:0008006" key="3">
    <source>
        <dbReference type="Google" id="ProtNLM"/>
    </source>
</evidence>